<dbReference type="EMBL" id="CP014782">
    <property type="protein sequence ID" value="AQS36643.1"/>
    <property type="molecule type" value="Genomic_DNA"/>
</dbReference>
<proteinExistence type="predicted"/>
<keyword evidence="2" id="KW-1185">Reference proteome</keyword>
<dbReference type="RefSeq" id="WP_169915701.1">
    <property type="nucleotide sequence ID" value="NZ_CP014782.1"/>
</dbReference>
<sequence>MTIEIRELVIQARVTDVSPVKSVTQIKQDEQRWQNMIRKLIKEEMRSGNRCRL</sequence>
<reference evidence="1 2" key="1">
    <citation type="submission" date="2016-03" db="EMBL/GenBank/DDBJ databases">
        <title>Complete genome sequence of Shewanella psychrophila WP2, a deep sea bacterium isolated from west Pacific sediment.</title>
        <authorList>
            <person name="Xu G."/>
            <person name="Jian H."/>
        </authorList>
    </citation>
    <scope>NUCLEOTIDE SEQUENCE [LARGE SCALE GENOMIC DNA]</scope>
    <source>
        <strain evidence="1 2">WP2</strain>
    </source>
</reference>
<gene>
    <name evidence="1" type="ORF">Sps_01477</name>
</gene>
<accession>A0A1S6HMA1</accession>
<evidence type="ECO:0000313" key="1">
    <source>
        <dbReference type="EMBL" id="AQS36643.1"/>
    </source>
</evidence>
<protein>
    <submittedName>
        <fullName evidence="1">Uncharacterized protein</fullName>
    </submittedName>
</protein>
<name>A0A1S6HMA1_9GAMM</name>
<dbReference type="KEGG" id="spsw:Sps_01477"/>
<dbReference type="Proteomes" id="UP000189545">
    <property type="component" value="Chromosome"/>
</dbReference>
<organism evidence="1 2">
    <name type="scientific">Shewanella psychrophila</name>
    <dbReference type="NCBI Taxonomy" id="225848"/>
    <lineage>
        <taxon>Bacteria</taxon>
        <taxon>Pseudomonadati</taxon>
        <taxon>Pseudomonadota</taxon>
        <taxon>Gammaproteobacteria</taxon>
        <taxon>Alteromonadales</taxon>
        <taxon>Shewanellaceae</taxon>
        <taxon>Shewanella</taxon>
    </lineage>
</organism>
<evidence type="ECO:0000313" key="2">
    <source>
        <dbReference type="Proteomes" id="UP000189545"/>
    </source>
</evidence>
<dbReference type="AlphaFoldDB" id="A0A1S6HMA1"/>